<sequence>MKTLPKSCFIPFETTRNDNCNIIWINHAYCHENNINVDDFIKHLEEEYFYVTDEYTTKSRQNLNDKKIFYADCYGSRYQAANGGSARCGYDGKYQVKGIGRTPLCAENIDIHHSTGKLTLSDACLEAIWGEICNIYFPFGSVRTLAVISTGELLSTDYNIGLESIQECALTIREFFIRPAHLERNVFFRPSRGWESLIEYESTRVLDAQKKVLLSNGEDKSQAVLDGFKLKLAEVISFSRLACIPHGSITSSNICLNGKVIDFGTMTSVPGYKNYVIARGQRGTWDEDVEISRWLRHVTDGIIRNDFSIRHFSSEDFSTSIATKGAEVISRLFCVGDLIKAKNIYDDIASYGKTIRIPFCGEWDDHLLNYLEELGKSYDVHLDHNNLNLRKEHLTQENIKNFLFDALNKRRKNSNIQYEMDFFISQI</sequence>
<gene>
    <name evidence="1" type="ORF">DEU50_12260</name>
</gene>
<dbReference type="RefSeq" id="WP_146612928.1">
    <property type="nucleotide sequence ID" value="NZ_CAWNWF010000022.1"/>
</dbReference>
<organism evidence="1 2">
    <name type="scientific">Aeromonas salmonicida</name>
    <dbReference type="NCBI Taxonomy" id="645"/>
    <lineage>
        <taxon>Bacteria</taxon>
        <taxon>Pseudomonadati</taxon>
        <taxon>Pseudomonadota</taxon>
        <taxon>Gammaproteobacteria</taxon>
        <taxon>Aeromonadales</taxon>
        <taxon>Aeromonadaceae</taxon>
        <taxon>Aeromonas</taxon>
    </lineage>
</organism>
<evidence type="ECO:0000313" key="1">
    <source>
        <dbReference type="EMBL" id="RAI99673.1"/>
    </source>
</evidence>
<dbReference type="EMBL" id="QLLM01000022">
    <property type="protein sequence ID" value="RAI99673.1"/>
    <property type="molecule type" value="Genomic_DNA"/>
</dbReference>
<evidence type="ECO:0000313" key="2">
    <source>
        <dbReference type="Proteomes" id="UP000249422"/>
    </source>
</evidence>
<proteinExistence type="predicted"/>
<name>A0AAX1PES1_AERSA</name>
<comment type="caution">
    <text evidence="1">The sequence shown here is derived from an EMBL/GenBank/DDBJ whole genome shotgun (WGS) entry which is preliminary data.</text>
</comment>
<dbReference type="AlphaFoldDB" id="A0AAX1PES1"/>
<evidence type="ECO:0008006" key="3">
    <source>
        <dbReference type="Google" id="ProtNLM"/>
    </source>
</evidence>
<accession>A0AAX1PES1</accession>
<dbReference type="Proteomes" id="UP000249422">
    <property type="component" value="Unassembled WGS sequence"/>
</dbReference>
<reference evidence="1 2" key="1">
    <citation type="submission" date="2018-06" db="EMBL/GenBank/DDBJ databases">
        <title>Freshwater and sediment microbial communities from various areas in North America, analyzing microbe dynamics in response to fracking.</title>
        <authorList>
            <person name="Lamendella R."/>
        </authorList>
    </citation>
    <scope>NUCLEOTIDE SEQUENCE [LARGE SCALE GENOMIC DNA]</scope>
    <source>
        <strain evidence="1 2">17</strain>
    </source>
</reference>
<protein>
    <recommendedName>
        <fullName evidence="3">Aminoglycoside phosphotransferase domain-containing protein</fullName>
    </recommendedName>
</protein>